<name>A0A6B9LAZ0_9CAUD</name>
<reference evidence="1 2" key="1">
    <citation type="journal article" date="2020" name="Viruses">
        <title>Diversity and Host Interactions Among Virulent and Temperate Baltic Sea Flavobacterium Phages.</title>
        <authorList>
            <person name="Nilsson E."/>
            <person name="Bayfield O.W."/>
            <person name="Lundin D."/>
            <person name="Antson A.A."/>
            <person name="Holmfeldt K."/>
        </authorList>
    </citation>
    <scope>NUCLEOTIDE SEQUENCE [LARGE SCALE GENOMIC DNA]</scope>
</reference>
<proteinExistence type="predicted"/>
<organism evidence="1 2">
    <name type="scientific">Flavobacterium phage vB_FspS_laban6-1</name>
    <dbReference type="NCBI Taxonomy" id="2686250"/>
    <lineage>
        <taxon>Viruses</taxon>
        <taxon>Duplodnaviria</taxon>
        <taxon>Heunggongvirae</taxon>
        <taxon>Uroviricota</taxon>
        <taxon>Caudoviricetes</taxon>
        <taxon>Duneviridae</taxon>
        <taxon>Labanvirus</taxon>
        <taxon>Labanvirus laban</taxon>
    </lineage>
</organism>
<sequence>MSRRTRVRVDDDNVEARFASKAKMLVDLIAPQDLYMVAGRATAKTSDIIAERSMHIIHDMPRSYQMFVSDTYMNAMTNVVPALIEGWQRKGWKEGIHFVTDKRPNYGKHFQMPYKPPLSYKHTISLYNGTFFVLGSLDQPSGLAGASYQHRYGDEARLLKKKKLDRSTPALRGEYAAFGHSVYYMGNTFTTDMPNIILGDDDWILNMEKEMNQEQIELALHCALVLNEIKQEIMANVQIGNKSEVARLKKHMQRWTYEWTRVRKGSVFFYAISSFVNVDILTDGFFTNNLKALGPEEFKSAILSFRIAISQGEKFYGALGEHHYYEDGVNNTYYDRFSILDTIEESSLALRHINHEQRLEAGVDFGDMCSMVVAQPRGSYLYCLKEFYTLAPENELELGKKFRNFFKHHKVKVLDLYYDRSGNQNSKTKRDWASAVKKAIEYENGVSTGWIVNLMSLNQSTILQEEEYQFANKLLSEGVATLPKVRIDKFLCKCLKSSLELTKIIVKTDNKGSRTIHKDKSSEKLPLASRPMFSTNFSDAFKYLIYRRNFVNQVNTHSAYSGSDPSII</sequence>
<keyword evidence="2" id="KW-1185">Reference proteome</keyword>
<gene>
    <name evidence="1" type="ORF">laban61_gp029</name>
</gene>
<evidence type="ECO:0000313" key="2">
    <source>
        <dbReference type="Proteomes" id="UP000465101"/>
    </source>
</evidence>
<dbReference type="Proteomes" id="UP000465101">
    <property type="component" value="Segment"/>
</dbReference>
<accession>A0A6B9LAZ0</accession>
<dbReference type="EMBL" id="MN812211">
    <property type="protein sequence ID" value="QHB39000.1"/>
    <property type="molecule type" value="Genomic_DNA"/>
</dbReference>
<protein>
    <submittedName>
        <fullName evidence="1">Uncharacterized protein</fullName>
    </submittedName>
</protein>
<evidence type="ECO:0000313" key="1">
    <source>
        <dbReference type="EMBL" id="QHB39000.1"/>
    </source>
</evidence>